<dbReference type="AlphaFoldDB" id="A0A6C0I1J9"/>
<sequence>MLALICSSCLGSFMREGYENDNDDNNKYPNVETDNQNLDPEDPSKMTNAKYSNYDNMYNTLDRETVAYSNSKLSRNKKIGPHKSKDDDNNDNNDDDNESNNINSYGNVNKYPNVENDNMLMAGKKGKHNKGGGGGSSIPGSQIPKGSEDLYMLKSEIVPPVCPACPAVTTCPSTKEKCPPCPPCARCPEPAFECKKVPNYSGQNDSYLPQPVMSDFSQFGL</sequence>
<evidence type="ECO:0000313" key="2">
    <source>
        <dbReference type="EMBL" id="QHT86878.1"/>
    </source>
</evidence>
<dbReference type="EMBL" id="MN740077">
    <property type="protein sequence ID" value="QHT86878.1"/>
    <property type="molecule type" value="Genomic_DNA"/>
</dbReference>
<evidence type="ECO:0000256" key="1">
    <source>
        <dbReference type="SAM" id="MobiDB-lite"/>
    </source>
</evidence>
<proteinExistence type="predicted"/>
<organism evidence="2">
    <name type="scientific">viral metagenome</name>
    <dbReference type="NCBI Taxonomy" id="1070528"/>
    <lineage>
        <taxon>unclassified sequences</taxon>
        <taxon>metagenomes</taxon>
        <taxon>organismal metagenomes</taxon>
    </lineage>
</organism>
<feature type="region of interest" description="Disordered" evidence="1">
    <location>
        <begin position="68"/>
        <end position="143"/>
    </location>
</feature>
<protein>
    <submittedName>
        <fullName evidence="2">Uncharacterized protein</fullName>
    </submittedName>
</protein>
<feature type="compositionally biased region" description="Acidic residues" evidence="1">
    <location>
        <begin position="88"/>
        <end position="98"/>
    </location>
</feature>
<accession>A0A6C0I1J9</accession>
<feature type="region of interest" description="Disordered" evidence="1">
    <location>
        <begin position="20"/>
        <end position="51"/>
    </location>
</feature>
<name>A0A6C0I1J9_9ZZZZ</name>
<reference evidence="2" key="1">
    <citation type="journal article" date="2020" name="Nature">
        <title>Giant virus diversity and host interactions through global metagenomics.</title>
        <authorList>
            <person name="Schulz F."/>
            <person name="Roux S."/>
            <person name="Paez-Espino D."/>
            <person name="Jungbluth S."/>
            <person name="Walsh D.A."/>
            <person name="Denef V.J."/>
            <person name="McMahon K.D."/>
            <person name="Konstantinidis K.T."/>
            <person name="Eloe-Fadrosh E.A."/>
            <person name="Kyrpides N.C."/>
            <person name="Woyke T."/>
        </authorList>
    </citation>
    <scope>NUCLEOTIDE SEQUENCE</scope>
    <source>
        <strain evidence="2">GVMAG-M-3300023184-18</strain>
    </source>
</reference>